<dbReference type="Proteomes" id="UP001162131">
    <property type="component" value="Unassembled WGS sequence"/>
</dbReference>
<dbReference type="AlphaFoldDB" id="A0AAU9IYD4"/>
<comment type="caution">
    <text evidence="1">The sequence shown here is derived from an EMBL/GenBank/DDBJ whole genome shotgun (WGS) entry which is preliminary data.</text>
</comment>
<organism evidence="1 2">
    <name type="scientific">Blepharisma stoltei</name>
    <dbReference type="NCBI Taxonomy" id="1481888"/>
    <lineage>
        <taxon>Eukaryota</taxon>
        <taxon>Sar</taxon>
        <taxon>Alveolata</taxon>
        <taxon>Ciliophora</taxon>
        <taxon>Postciliodesmatophora</taxon>
        <taxon>Heterotrichea</taxon>
        <taxon>Heterotrichida</taxon>
        <taxon>Blepharismidae</taxon>
        <taxon>Blepharisma</taxon>
    </lineage>
</organism>
<evidence type="ECO:0000313" key="2">
    <source>
        <dbReference type="Proteomes" id="UP001162131"/>
    </source>
</evidence>
<accession>A0AAU9IYD4</accession>
<dbReference type="EMBL" id="CAJZBQ010000012">
    <property type="protein sequence ID" value="CAG9314501.1"/>
    <property type="molecule type" value="Genomic_DNA"/>
</dbReference>
<gene>
    <name evidence="1" type="ORF">BSTOLATCC_MIC11503</name>
</gene>
<protein>
    <submittedName>
        <fullName evidence="1">Uncharacterized protein</fullName>
    </submittedName>
</protein>
<evidence type="ECO:0000313" key="1">
    <source>
        <dbReference type="EMBL" id="CAG9314501.1"/>
    </source>
</evidence>
<keyword evidence="2" id="KW-1185">Reference proteome</keyword>
<proteinExistence type="predicted"/>
<name>A0AAU9IYD4_9CILI</name>
<sequence length="290" mass="35126">MKWPSHLLKNYHDPFTQTLDFPFRFGTFGTPSNDYWFYHKCIEHFGLTSADKADFVQKFIDMMFAFDKNDKETLKKIMKEEIYEKSIKAWMKLRNDGYRAKLLNRWEKVIEYRLFGYITYTGISPIINQNFSPSEYDVLQINALGYPVRLEFSLRNKTLLNEISDKNAVIEKSANPYYIRNFPRDSKHLHELFEKYPIMICQVDFGLLSKMRFQIYDKYSQNSLADGEADPEEYEFHIIRFEKLFPRDKKQYDKEYGFRRFIDANFEKEFYNWQIVDIDQYINSFPFPKE</sequence>
<reference evidence="1" key="1">
    <citation type="submission" date="2021-09" db="EMBL/GenBank/DDBJ databases">
        <authorList>
            <consortium name="AG Swart"/>
            <person name="Singh M."/>
            <person name="Singh A."/>
            <person name="Seah K."/>
            <person name="Emmerich C."/>
        </authorList>
    </citation>
    <scope>NUCLEOTIDE SEQUENCE</scope>
    <source>
        <strain evidence="1">ATCC30299</strain>
    </source>
</reference>